<sequence length="176" mass="19028">MRSPLDVYLPDPDAVERHAVDVRADAAAVWRALHAADLGGPVARVLLALRTGRLRRGPTTLADLRRGGFATLGESTGAWIVLGLTGRFWTPAGGLVPTDPRTWAAGPPPGAAQAAWSFELRPTEDGRTRLATETRVRCADRAARGAFRAYWLVVRPFSGLLRILMLRNVRRAAEGG</sequence>
<accession>A0AA37Q8J7</accession>
<gene>
    <name evidence="1" type="ORF">rosag_50770</name>
</gene>
<organism evidence="1 2">
    <name type="scientific">Roseisolibacter agri</name>
    <dbReference type="NCBI Taxonomy" id="2014610"/>
    <lineage>
        <taxon>Bacteria</taxon>
        <taxon>Pseudomonadati</taxon>
        <taxon>Gemmatimonadota</taxon>
        <taxon>Gemmatimonadia</taxon>
        <taxon>Gemmatimonadales</taxon>
        <taxon>Gemmatimonadaceae</taxon>
        <taxon>Roseisolibacter</taxon>
    </lineage>
</organism>
<proteinExistence type="predicted"/>
<evidence type="ECO:0000313" key="1">
    <source>
        <dbReference type="EMBL" id="GLC28564.1"/>
    </source>
</evidence>
<evidence type="ECO:0000313" key="2">
    <source>
        <dbReference type="Proteomes" id="UP001161325"/>
    </source>
</evidence>
<evidence type="ECO:0008006" key="3">
    <source>
        <dbReference type="Google" id="ProtNLM"/>
    </source>
</evidence>
<dbReference type="EMBL" id="BRXS01000012">
    <property type="protein sequence ID" value="GLC28564.1"/>
    <property type="molecule type" value="Genomic_DNA"/>
</dbReference>
<reference evidence="1" key="1">
    <citation type="submission" date="2022-08" db="EMBL/GenBank/DDBJ databases">
        <title>Draft genome sequencing of Roseisolibacter agri AW1220.</title>
        <authorList>
            <person name="Tobiishi Y."/>
            <person name="Tonouchi A."/>
        </authorList>
    </citation>
    <scope>NUCLEOTIDE SEQUENCE</scope>
    <source>
        <strain evidence="1">AW1220</strain>
    </source>
</reference>
<dbReference type="Proteomes" id="UP001161325">
    <property type="component" value="Unassembled WGS sequence"/>
</dbReference>
<protein>
    <recommendedName>
        <fullName evidence="3">DUF2867 domain-containing protein</fullName>
    </recommendedName>
</protein>
<comment type="caution">
    <text evidence="1">The sequence shown here is derived from an EMBL/GenBank/DDBJ whole genome shotgun (WGS) entry which is preliminary data.</text>
</comment>
<name>A0AA37Q8J7_9BACT</name>
<dbReference type="AlphaFoldDB" id="A0AA37Q8J7"/>
<keyword evidence="2" id="KW-1185">Reference proteome</keyword>
<dbReference type="RefSeq" id="WP_284352960.1">
    <property type="nucleotide sequence ID" value="NZ_BRXS01000012.1"/>
</dbReference>